<protein>
    <submittedName>
        <fullName evidence="1">Uncharacterized protein</fullName>
    </submittedName>
</protein>
<dbReference type="RefSeq" id="WP_286256772.1">
    <property type="nucleotide sequence ID" value="NZ_AP018448.1"/>
</dbReference>
<keyword evidence="2" id="KW-1185">Reference proteome</keyword>
<accession>A0ABM7FJ98</accession>
<evidence type="ECO:0000313" key="2">
    <source>
        <dbReference type="Proteomes" id="UP001321542"/>
    </source>
</evidence>
<reference evidence="1 2" key="1">
    <citation type="journal article" date="2010" name="ChemBioChem">
        <title>Cloning and characterization of the biosynthetic gene cluster of 16-membered macrolide antibiotic FD-891: involvement of a dual functional cytochrome P450 monooxygenase catalyzing epoxidation and hydroxylation.</title>
        <authorList>
            <person name="Kudo F."/>
            <person name="Motegi A."/>
            <person name="Mizoue K."/>
            <person name="Eguchi T."/>
        </authorList>
    </citation>
    <scope>NUCLEOTIDE SEQUENCE [LARGE SCALE GENOMIC DNA]</scope>
    <source>
        <strain evidence="1 2">A-8890</strain>
    </source>
</reference>
<reference evidence="1 2" key="2">
    <citation type="journal article" date="2023" name="ChemBioChem">
        <title>Acyltransferase Domain Exchange between Two Independent Type I Polyketide Synthases in the Same Producer Strain of Macrolide Antibiotics.</title>
        <authorList>
            <person name="Kudo F."/>
            <person name="Kishikawa K."/>
            <person name="Tsuboi K."/>
            <person name="Kido T."/>
            <person name="Usui T."/>
            <person name="Hashimoto J."/>
            <person name="Shin-Ya K."/>
            <person name="Miyanaga A."/>
            <person name="Eguchi T."/>
        </authorList>
    </citation>
    <scope>NUCLEOTIDE SEQUENCE [LARGE SCALE GENOMIC DNA]</scope>
    <source>
        <strain evidence="1 2">A-8890</strain>
    </source>
</reference>
<sequence length="124" mass="13836">MGLLLTAEVHMRKAVAGLVAAGVFLAGAGTAVADSWRGMRHLRSTGVGFERAEYRFNPTGKNHGSFEWKGYLVDRIAGDDHNVYMQARAEGHNWSRYDGKQRRTVFLHHSTWSGAQQYRPSSLS</sequence>
<evidence type="ECO:0000313" key="1">
    <source>
        <dbReference type="EMBL" id="BBC36522.1"/>
    </source>
</evidence>
<dbReference type="Proteomes" id="UP001321542">
    <property type="component" value="Chromosome"/>
</dbReference>
<gene>
    <name evidence="1" type="ORF">SGFS_078160</name>
</gene>
<name>A0ABM7FJ98_9ACTN</name>
<organism evidence="1 2">
    <name type="scientific">Streptomyces graminofaciens</name>
    <dbReference type="NCBI Taxonomy" id="68212"/>
    <lineage>
        <taxon>Bacteria</taxon>
        <taxon>Bacillati</taxon>
        <taxon>Actinomycetota</taxon>
        <taxon>Actinomycetes</taxon>
        <taxon>Kitasatosporales</taxon>
        <taxon>Streptomycetaceae</taxon>
        <taxon>Streptomyces</taxon>
    </lineage>
</organism>
<proteinExistence type="predicted"/>
<dbReference type="EMBL" id="AP018448">
    <property type="protein sequence ID" value="BBC36522.1"/>
    <property type="molecule type" value="Genomic_DNA"/>
</dbReference>